<name>A0A378JJ86_9GAMM</name>
<gene>
    <name evidence="1" type="ORF">NCTC13316_01229</name>
</gene>
<evidence type="ECO:0000313" key="1">
    <source>
        <dbReference type="EMBL" id="STX51137.1"/>
    </source>
</evidence>
<organism evidence="1 2">
    <name type="scientific">Legionella busanensis</name>
    <dbReference type="NCBI Taxonomy" id="190655"/>
    <lineage>
        <taxon>Bacteria</taxon>
        <taxon>Pseudomonadati</taxon>
        <taxon>Pseudomonadota</taxon>
        <taxon>Gammaproteobacteria</taxon>
        <taxon>Legionellales</taxon>
        <taxon>Legionellaceae</taxon>
        <taxon>Legionella</taxon>
    </lineage>
</organism>
<accession>A0A378JJ86</accession>
<evidence type="ECO:0000313" key="2">
    <source>
        <dbReference type="Proteomes" id="UP000254794"/>
    </source>
</evidence>
<protein>
    <submittedName>
        <fullName evidence="1">Uncharacterized protein</fullName>
    </submittedName>
</protein>
<sequence>MLIKINFTVSSYQHQHGRQRYYEMSFWRTYKYVCEEVTDSNSTNGRKQTDWENGLNISPIQRNFDPESNLKAIYEYDNFVVVSLPKNCSKFVKEEFTKKFADYINKNFTSGSGLTSYEAHQATKIILKALNIDTKHYKEHIACSFFSRLEFSNKEFDLPVETSVQIQNFLSLQDIKNLAITCKSKSEGISVQLKL</sequence>
<dbReference type="RefSeq" id="WP_115330791.1">
    <property type="nucleotide sequence ID" value="NZ_CAAAHP010000001.1"/>
</dbReference>
<dbReference type="Proteomes" id="UP000254794">
    <property type="component" value="Unassembled WGS sequence"/>
</dbReference>
<dbReference type="AlphaFoldDB" id="A0A378JJ86"/>
<dbReference type="EMBL" id="UGOD01000001">
    <property type="protein sequence ID" value="STX51137.1"/>
    <property type="molecule type" value="Genomic_DNA"/>
</dbReference>
<keyword evidence="2" id="KW-1185">Reference proteome</keyword>
<reference evidence="1 2" key="1">
    <citation type="submission" date="2018-06" db="EMBL/GenBank/DDBJ databases">
        <authorList>
            <consortium name="Pathogen Informatics"/>
            <person name="Doyle S."/>
        </authorList>
    </citation>
    <scope>NUCLEOTIDE SEQUENCE [LARGE SCALE GENOMIC DNA]</scope>
    <source>
        <strain evidence="1 2">NCTC13316</strain>
    </source>
</reference>
<proteinExistence type="predicted"/>